<dbReference type="InterPro" id="IPR036047">
    <property type="entry name" value="F-box-like_dom_sf"/>
</dbReference>
<dbReference type="InterPro" id="IPR053197">
    <property type="entry name" value="F-box_SCFL_complex_component"/>
</dbReference>
<dbReference type="Gene3D" id="3.80.10.10">
    <property type="entry name" value="Ribonuclease Inhibitor"/>
    <property type="match status" value="1"/>
</dbReference>
<evidence type="ECO:0000259" key="2">
    <source>
        <dbReference type="Pfam" id="PF24758"/>
    </source>
</evidence>
<dbReference type="InterPro" id="IPR055411">
    <property type="entry name" value="LRR_FXL15/At3g58940/PEG3-like"/>
</dbReference>
<dbReference type="SUPFAM" id="SSF81383">
    <property type="entry name" value="F-box domain"/>
    <property type="match status" value="1"/>
</dbReference>
<dbReference type="AlphaFoldDB" id="A0AAV8BZ50"/>
<protein>
    <recommendedName>
        <fullName evidence="5">F-box domain-containing protein</fullName>
    </recommendedName>
</protein>
<dbReference type="InterPro" id="IPR001810">
    <property type="entry name" value="F-box_dom"/>
</dbReference>
<name>A0AAV8BZ50_9POAL</name>
<dbReference type="InterPro" id="IPR053781">
    <property type="entry name" value="F-box_AtFBL13-like"/>
</dbReference>
<dbReference type="SUPFAM" id="SSF52058">
    <property type="entry name" value="L domain-like"/>
    <property type="match status" value="1"/>
</dbReference>
<dbReference type="CDD" id="cd22160">
    <property type="entry name" value="F-box_AtFBL13-like"/>
    <property type="match status" value="1"/>
</dbReference>
<sequence>MDQAGKSRRGDGDRISSFPDCLIHLIMSFLTAQEAVQTCVLSKRWKNLWTTLPFLHFDLSKFKSDEESDVSESEDGGPPDKYNKFRDFVGMTLLLRKASDLHTFHLSCPSMCEWPEYNMFITSWFLYALNHNPQVLKIDCTLAGSVPLAVLACASLQDASLSYFSYFKRVPNIKVINLPCLRRLHLSDGDLTHGFVEKLFSGCPMLEFFHMKYCDRDLYSINSQSLKYLKAECCNWHEATEKEIVLIDTPNLLSFSDIICLDFTGPKLLLKMPSLTSANIEFERSRSERSYDGKSNILMGLSNVQNLKLSGDGIKVLLETEMPNCPEFSNLKDLSVDSLCLSCLCNLLASFLNHCPNLVKLSLHHSGISYCKEEMHGIQEPLRIVPCKSKRLQTIEVKFDRNDETFPQVMKYLQDISKKSKAQINMTSLNNWEVDSSEEVSQ</sequence>
<dbReference type="PANTHER" id="PTHR34223">
    <property type="entry name" value="OS11G0201299 PROTEIN"/>
    <property type="match status" value="1"/>
</dbReference>
<keyword evidence="4" id="KW-1185">Reference proteome</keyword>
<evidence type="ECO:0000313" key="4">
    <source>
        <dbReference type="Proteomes" id="UP001140206"/>
    </source>
</evidence>
<feature type="domain" description="F-box/LRR-repeat protein 15/At3g58940/PEG3-like LRR" evidence="2">
    <location>
        <begin position="141"/>
        <end position="253"/>
    </location>
</feature>
<organism evidence="3 4">
    <name type="scientific">Rhynchospora pubera</name>
    <dbReference type="NCBI Taxonomy" id="906938"/>
    <lineage>
        <taxon>Eukaryota</taxon>
        <taxon>Viridiplantae</taxon>
        <taxon>Streptophyta</taxon>
        <taxon>Embryophyta</taxon>
        <taxon>Tracheophyta</taxon>
        <taxon>Spermatophyta</taxon>
        <taxon>Magnoliopsida</taxon>
        <taxon>Liliopsida</taxon>
        <taxon>Poales</taxon>
        <taxon>Cyperaceae</taxon>
        <taxon>Cyperoideae</taxon>
        <taxon>Rhynchosporeae</taxon>
        <taxon>Rhynchospora</taxon>
    </lineage>
</organism>
<dbReference type="PANTHER" id="PTHR34223:SF51">
    <property type="entry name" value="OS06G0556300 PROTEIN"/>
    <property type="match status" value="1"/>
</dbReference>
<reference evidence="3" key="1">
    <citation type="submission" date="2022-08" db="EMBL/GenBank/DDBJ databases">
        <authorList>
            <person name="Marques A."/>
        </authorList>
    </citation>
    <scope>NUCLEOTIDE SEQUENCE</scope>
    <source>
        <strain evidence="3">RhyPub2mFocal</strain>
        <tissue evidence="3">Leaves</tissue>
    </source>
</reference>
<comment type="caution">
    <text evidence="3">The sequence shown here is derived from an EMBL/GenBank/DDBJ whole genome shotgun (WGS) entry which is preliminary data.</text>
</comment>
<dbReference type="Proteomes" id="UP001140206">
    <property type="component" value="Chromosome 5"/>
</dbReference>
<evidence type="ECO:0008006" key="5">
    <source>
        <dbReference type="Google" id="ProtNLM"/>
    </source>
</evidence>
<dbReference type="InterPro" id="IPR032675">
    <property type="entry name" value="LRR_dom_sf"/>
</dbReference>
<dbReference type="Pfam" id="PF24758">
    <property type="entry name" value="LRR_At5g56370"/>
    <property type="match status" value="1"/>
</dbReference>
<feature type="domain" description="F-box" evidence="1">
    <location>
        <begin position="15"/>
        <end position="56"/>
    </location>
</feature>
<evidence type="ECO:0000259" key="1">
    <source>
        <dbReference type="Pfam" id="PF00646"/>
    </source>
</evidence>
<evidence type="ECO:0000313" key="3">
    <source>
        <dbReference type="EMBL" id="KAJ4748501.1"/>
    </source>
</evidence>
<proteinExistence type="predicted"/>
<accession>A0AAV8BZ50</accession>
<dbReference type="EMBL" id="JAMFTS010000005">
    <property type="protein sequence ID" value="KAJ4748501.1"/>
    <property type="molecule type" value="Genomic_DNA"/>
</dbReference>
<dbReference type="Pfam" id="PF00646">
    <property type="entry name" value="F-box"/>
    <property type="match status" value="1"/>
</dbReference>
<gene>
    <name evidence="3" type="ORF">LUZ62_082906</name>
</gene>